<dbReference type="InterPro" id="IPR006202">
    <property type="entry name" value="Neur_chan_lig-bd"/>
</dbReference>
<feature type="compositionally biased region" description="Basic and acidic residues" evidence="1">
    <location>
        <begin position="207"/>
        <end position="227"/>
    </location>
</feature>
<gene>
    <name evidence="3" type="ORF">MAR_033495</name>
</gene>
<keyword evidence="4" id="KW-1185">Reference proteome</keyword>
<feature type="region of interest" description="Disordered" evidence="1">
    <location>
        <begin position="204"/>
        <end position="227"/>
    </location>
</feature>
<dbReference type="Gene3D" id="2.70.170.10">
    <property type="entry name" value="Neurotransmitter-gated ion-channel ligand-binding domain"/>
    <property type="match status" value="1"/>
</dbReference>
<reference evidence="3" key="1">
    <citation type="submission" date="2022-11" db="EMBL/GenBank/DDBJ databases">
        <title>Centuries of genome instability and evolution in soft-shell clam transmissible cancer (bioRxiv).</title>
        <authorList>
            <person name="Hart S.F.M."/>
            <person name="Yonemitsu M.A."/>
            <person name="Giersch R.M."/>
            <person name="Beal B.F."/>
            <person name="Arriagada G."/>
            <person name="Davis B.W."/>
            <person name="Ostrander E.A."/>
            <person name="Goff S.P."/>
            <person name="Metzger M.J."/>
        </authorList>
    </citation>
    <scope>NUCLEOTIDE SEQUENCE</scope>
    <source>
        <strain evidence="3">MELC-2E11</strain>
        <tissue evidence="3">Siphon/mantle</tissue>
    </source>
</reference>
<name>A0ABY7GCH6_MYAAR</name>
<sequence length="227" mass="26213">MVSVWFVDTFVGNGCHVRDAVILNGGDANGLRTQLFITNAYDHRILPTNNQNTAVDVYIEFHLHAIIEVSETTETPKTTGNLNVTWNDAFLQWDPNDYGGIFRYHWPQKEVWKPDIALKNSYLDYKLLGVNELNIVNFYDGSMTVTSTLITWAALFMARLNTYGEEMKIPGWFASVMRVMKYLTCRRKRHQIAPIECANEEVESEVDEKVPHKSDQKTVEPEFTWKE</sequence>
<dbReference type="Proteomes" id="UP001164746">
    <property type="component" value="Chromosome 17"/>
</dbReference>
<evidence type="ECO:0000313" key="3">
    <source>
        <dbReference type="EMBL" id="WAR30953.1"/>
    </source>
</evidence>
<organism evidence="3 4">
    <name type="scientific">Mya arenaria</name>
    <name type="common">Soft-shell clam</name>
    <dbReference type="NCBI Taxonomy" id="6604"/>
    <lineage>
        <taxon>Eukaryota</taxon>
        <taxon>Metazoa</taxon>
        <taxon>Spiralia</taxon>
        <taxon>Lophotrochozoa</taxon>
        <taxon>Mollusca</taxon>
        <taxon>Bivalvia</taxon>
        <taxon>Autobranchia</taxon>
        <taxon>Heteroconchia</taxon>
        <taxon>Euheterodonta</taxon>
        <taxon>Imparidentia</taxon>
        <taxon>Neoheterodontei</taxon>
        <taxon>Myida</taxon>
        <taxon>Myoidea</taxon>
        <taxon>Myidae</taxon>
        <taxon>Mya</taxon>
    </lineage>
</organism>
<dbReference type="EMBL" id="CP111028">
    <property type="protein sequence ID" value="WAR30953.1"/>
    <property type="molecule type" value="Genomic_DNA"/>
</dbReference>
<accession>A0ABY7GCH6</accession>
<dbReference type="InterPro" id="IPR036734">
    <property type="entry name" value="Neur_chan_lig-bd_sf"/>
</dbReference>
<feature type="non-terminal residue" evidence="3">
    <location>
        <position position="1"/>
    </location>
</feature>
<protein>
    <submittedName>
        <fullName evidence="3">ACHAA-like protein</fullName>
    </submittedName>
</protein>
<evidence type="ECO:0000256" key="1">
    <source>
        <dbReference type="SAM" id="MobiDB-lite"/>
    </source>
</evidence>
<evidence type="ECO:0000313" key="4">
    <source>
        <dbReference type="Proteomes" id="UP001164746"/>
    </source>
</evidence>
<dbReference type="SUPFAM" id="SSF63712">
    <property type="entry name" value="Nicotinic receptor ligand binding domain-like"/>
    <property type="match status" value="1"/>
</dbReference>
<dbReference type="Pfam" id="PF02931">
    <property type="entry name" value="Neur_chan_LBD"/>
    <property type="match status" value="1"/>
</dbReference>
<evidence type="ECO:0000259" key="2">
    <source>
        <dbReference type="Pfam" id="PF02931"/>
    </source>
</evidence>
<proteinExistence type="predicted"/>
<feature type="domain" description="Neurotransmitter-gated ion-channel ligand-binding" evidence="2">
    <location>
        <begin position="38"/>
        <end position="150"/>
    </location>
</feature>